<reference evidence="2 3" key="1">
    <citation type="submission" date="2023-07" db="EMBL/GenBank/DDBJ databases">
        <authorList>
            <person name="Peeters C."/>
        </authorList>
    </citation>
    <scope>NUCLEOTIDE SEQUENCE [LARGE SCALE GENOMIC DNA]</scope>
    <source>
        <strain evidence="2 3">LMG 32965</strain>
    </source>
</reference>
<evidence type="ECO:0000313" key="2">
    <source>
        <dbReference type="EMBL" id="CAJ0896162.1"/>
    </source>
</evidence>
<comment type="caution">
    <text evidence="2">The sequence shown here is derived from an EMBL/GenBank/DDBJ whole genome shotgun (WGS) entry which is preliminary data.</text>
</comment>
<evidence type="ECO:0000313" key="3">
    <source>
        <dbReference type="Proteomes" id="UP001189792"/>
    </source>
</evidence>
<gene>
    <name evidence="2" type="ORF">R77564_03963</name>
</gene>
<dbReference type="RefSeq" id="WP_316887406.1">
    <property type="nucleotide sequence ID" value="NZ_CAUDLI010000009.1"/>
</dbReference>
<dbReference type="EMBL" id="CAUDLI010000009">
    <property type="protein sequence ID" value="CAJ0896162.1"/>
    <property type="molecule type" value="Genomic_DNA"/>
</dbReference>
<proteinExistence type="predicted"/>
<feature type="chain" id="PRO_5046259127" description="DUF1302 domain-containing protein" evidence="1">
    <location>
        <begin position="33"/>
        <end position="573"/>
    </location>
</feature>
<organism evidence="2 3">
    <name type="scientific">Ralstonia flatus</name>
    <dbReference type="NCBI Taxonomy" id="3058601"/>
    <lineage>
        <taxon>Bacteria</taxon>
        <taxon>Pseudomonadati</taxon>
        <taxon>Pseudomonadota</taxon>
        <taxon>Betaproteobacteria</taxon>
        <taxon>Burkholderiales</taxon>
        <taxon>Burkholderiaceae</taxon>
        <taxon>Ralstonia</taxon>
    </lineage>
</organism>
<keyword evidence="3" id="KW-1185">Reference proteome</keyword>
<evidence type="ECO:0000256" key="1">
    <source>
        <dbReference type="SAM" id="SignalP"/>
    </source>
</evidence>
<sequence>MKKPKARRSVNAVSPLFLASVAMLFGGKSAHAFEMEGWSDIKARWDNTIKYTGAFRLKSADTNVANQNGMQPNTDFGDLGNRNGLINSRFDLLSELDVKYQNIGFRVSGAYWNDSRYTRGANDFNTPVPNTQAAAVGGANNAIPHGTARTMGERADLMDAFVFGQFDIGEHSLTLRAGQHTLLYGESLFLGMNGIAAAQGPVDAIKALSLPNTQFKEIALPVPQVSGSFSIAPDMSIGAYYQFGWRANRIPAAGSYFSAADFVGDGADLLLLPPAMQQALGAPTPFATRGPDAKGRNSGQFGMQFRFKVGDVDYGLYAARYDDKSPIPVLNVPSIAMGGGNYGSGTYNLMYARKIDVYGASFSTVVGETNVAGEISTRRNVPLVVPGDLIMSSNPAADNDRNTPYARGNSLHLNLSAISVLSGNALWGGASLVGELAYNRLLDISYRPVVAPGLPDPVSSTSTRDAATLRVVFTPTFFQVWPNVDVDVPIGIGYGLFGRSAVVHMAPEHGGDLSLGMVATIHRNVKLGLNYTHFFGGGGSAPSLSTGPTPTYASYQQFYKDRDFIALTLQTTF</sequence>
<keyword evidence="1" id="KW-0732">Signal</keyword>
<evidence type="ECO:0008006" key="4">
    <source>
        <dbReference type="Google" id="ProtNLM"/>
    </source>
</evidence>
<dbReference type="Pfam" id="PF06980">
    <property type="entry name" value="DUF1302"/>
    <property type="match status" value="1"/>
</dbReference>
<dbReference type="InterPro" id="IPR010727">
    <property type="entry name" value="DUF1302"/>
</dbReference>
<dbReference type="Proteomes" id="UP001189792">
    <property type="component" value="Unassembled WGS sequence"/>
</dbReference>
<protein>
    <recommendedName>
        <fullName evidence="4">DUF1302 domain-containing protein</fullName>
    </recommendedName>
</protein>
<name>A0ABM9L2G4_9RALS</name>
<accession>A0ABM9L2G4</accession>
<feature type="signal peptide" evidence="1">
    <location>
        <begin position="1"/>
        <end position="32"/>
    </location>
</feature>